<keyword evidence="2" id="KW-0472">Membrane</keyword>
<dbReference type="Proteomes" id="UP001446871">
    <property type="component" value="Unassembled WGS sequence"/>
</dbReference>
<feature type="region of interest" description="Disordered" evidence="1">
    <location>
        <begin position="34"/>
        <end position="55"/>
    </location>
</feature>
<comment type="caution">
    <text evidence="3">The sequence shown here is derived from an EMBL/GenBank/DDBJ whole genome shotgun (WGS) entry which is preliminary data.</text>
</comment>
<proteinExistence type="predicted"/>
<evidence type="ECO:0000313" key="4">
    <source>
        <dbReference type="Proteomes" id="UP001446871"/>
    </source>
</evidence>
<accession>A0ABR1UHX4</accession>
<keyword evidence="2" id="KW-0812">Transmembrane</keyword>
<name>A0ABR1UHX4_9PEZI</name>
<dbReference type="EMBL" id="JAQQWM010000007">
    <property type="protein sequence ID" value="KAK8057513.1"/>
    <property type="molecule type" value="Genomic_DNA"/>
</dbReference>
<evidence type="ECO:0000256" key="1">
    <source>
        <dbReference type="SAM" id="MobiDB-lite"/>
    </source>
</evidence>
<sequence>MIDGNARAHPQALAGTPTRTGEMFAANHAQGGIQINGNDATEHIDNSGRQAGNTGNQNYFNFGEYPFGYHKSATPDTSRNDKNKVLIWIGLLLSVAAIVVIIVIIVVYKTEGHGPSSTSSPSNTE</sequence>
<evidence type="ECO:0000256" key="2">
    <source>
        <dbReference type="SAM" id="Phobius"/>
    </source>
</evidence>
<gene>
    <name evidence="3" type="ORF">PG996_011450</name>
</gene>
<keyword evidence="4" id="KW-1185">Reference proteome</keyword>
<reference evidence="3 4" key="1">
    <citation type="submission" date="2023-01" db="EMBL/GenBank/DDBJ databases">
        <title>Analysis of 21 Apiospora genomes using comparative genomics revels a genus with tremendous synthesis potential of carbohydrate active enzymes and secondary metabolites.</title>
        <authorList>
            <person name="Sorensen T."/>
        </authorList>
    </citation>
    <scope>NUCLEOTIDE SEQUENCE [LARGE SCALE GENOMIC DNA]</scope>
    <source>
        <strain evidence="3 4">CBS 83171</strain>
    </source>
</reference>
<organism evidence="3 4">
    <name type="scientific">Apiospora saccharicola</name>
    <dbReference type="NCBI Taxonomy" id="335842"/>
    <lineage>
        <taxon>Eukaryota</taxon>
        <taxon>Fungi</taxon>
        <taxon>Dikarya</taxon>
        <taxon>Ascomycota</taxon>
        <taxon>Pezizomycotina</taxon>
        <taxon>Sordariomycetes</taxon>
        <taxon>Xylariomycetidae</taxon>
        <taxon>Amphisphaeriales</taxon>
        <taxon>Apiosporaceae</taxon>
        <taxon>Apiospora</taxon>
    </lineage>
</organism>
<protein>
    <submittedName>
        <fullName evidence="3">Uncharacterized protein</fullName>
    </submittedName>
</protein>
<keyword evidence="2" id="KW-1133">Transmembrane helix</keyword>
<feature type="transmembrane region" description="Helical" evidence="2">
    <location>
        <begin position="85"/>
        <end position="108"/>
    </location>
</feature>
<evidence type="ECO:0000313" key="3">
    <source>
        <dbReference type="EMBL" id="KAK8057513.1"/>
    </source>
</evidence>